<comment type="similarity">
    <text evidence="1">Belongs to the 'phage' integrase family.</text>
</comment>
<protein>
    <submittedName>
        <fullName evidence="8">Phage integrase</fullName>
    </submittedName>
</protein>
<evidence type="ECO:0000256" key="3">
    <source>
        <dbReference type="ARBA" id="ARBA00023125"/>
    </source>
</evidence>
<evidence type="ECO:0000313" key="9">
    <source>
        <dbReference type="Proteomes" id="UP000054703"/>
    </source>
</evidence>
<dbReference type="PROSITE" id="PS51900">
    <property type="entry name" value="CB"/>
    <property type="match status" value="1"/>
</dbReference>
<dbReference type="RefSeq" id="WP_058514823.1">
    <property type="nucleotide sequence ID" value="NZ_CAAAIH010000009.1"/>
</dbReference>
<dbReference type="GO" id="GO:0015074">
    <property type="term" value="P:DNA integration"/>
    <property type="evidence" value="ECO:0007669"/>
    <property type="project" value="UniProtKB-KW"/>
</dbReference>
<organism evidence="8 9">
    <name type="scientific">Legionella santicrucis</name>
    <dbReference type="NCBI Taxonomy" id="45074"/>
    <lineage>
        <taxon>Bacteria</taxon>
        <taxon>Pseudomonadati</taxon>
        <taxon>Pseudomonadota</taxon>
        <taxon>Gammaproteobacteria</taxon>
        <taxon>Legionellales</taxon>
        <taxon>Legionellaceae</taxon>
        <taxon>Legionella</taxon>
    </lineage>
</organism>
<dbReference type="InterPro" id="IPR050090">
    <property type="entry name" value="Tyrosine_recombinase_XerCD"/>
</dbReference>
<sequence length="331" mass="38944">MALYKRDGIWWVDIFHQGKRVRKSTGTEVKQDAEYFHAQLKHELWTEKQIKSIPNKTWMDAVLRWLEESAHKRSLETDKIHLAWLDQHFRTKKLTDIDRDLIESIAKKKEQSNVSPTTVNRVLELVRAILNRAQKEWGWLETLPVIRMRKVENRRIRWLTQNEASQLLKELPSHLKDMASFTLVTGLRESNVTQLKWSEIHLEKKHALIHADESKSKRPIPVPLSQQAIAILKDQIGKNPTYVFTYQGQPVTRCNNHAWRKALERAGISDFRWHDLRHTWASWHVQNGTPLHELQQLGGWSTYEMVLRYAHLSSEHLRTAAERIHDVSLPA</sequence>
<dbReference type="GO" id="GO:0003677">
    <property type="term" value="F:DNA binding"/>
    <property type="evidence" value="ECO:0007669"/>
    <property type="project" value="UniProtKB-UniRule"/>
</dbReference>
<accession>A0A0W0YJ00</accession>
<proteinExistence type="inferred from homology"/>
<dbReference type="STRING" id="45074.Lsan_2783"/>
<evidence type="ECO:0000256" key="1">
    <source>
        <dbReference type="ARBA" id="ARBA00008857"/>
    </source>
</evidence>
<dbReference type="PATRIC" id="fig|45074.5.peg.2992"/>
<evidence type="ECO:0000256" key="2">
    <source>
        <dbReference type="ARBA" id="ARBA00022908"/>
    </source>
</evidence>
<dbReference type="InterPro" id="IPR013762">
    <property type="entry name" value="Integrase-like_cat_sf"/>
</dbReference>
<name>A0A0W0YJ00_9GAMM</name>
<dbReference type="SUPFAM" id="SSF56349">
    <property type="entry name" value="DNA breaking-rejoining enzymes"/>
    <property type="match status" value="1"/>
</dbReference>
<dbReference type="InterPro" id="IPR011010">
    <property type="entry name" value="DNA_brk_join_enz"/>
</dbReference>
<dbReference type="AlphaFoldDB" id="A0A0W0YJ00"/>
<dbReference type="Gene3D" id="1.10.443.10">
    <property type="entry name" value="Intergrase catalytic core"/>
    <property type="match status" value="1"/>
</dbReference>
<dbReference type="InterPro" id="IPR044068">
    <property type="entry name" value="CB"/>
</dbReference>
<dbReference type="PROSITE" id="PS51898">
    <property type="entry name" value="TYR_RECOMBINASE"/>
    <property type="match status" value="1"/>
</dbReference>
<dbReference type="CDD" id="cd00796">
    <property type="entry name" value="INT_Rci_Hp1_C"/>
    <property type="match status" value="1"/>
</dbReference>
<evidence type="ECO:0000256" key="4">
    <source>
        <dbReference type="ARBA" id="ARBA00023172"/>
    </source>
</evidence>
<keyword evidence="2" id="KW-0229">DNA integration</keyword>
<dbReference type="GO" id="GO:0006310">
    <property type="term" value="P:DNA recombination"/>
    <property type="evidence" value="ECO:0007669"/>
    <property type="project" value="UniProtKB-KW"/>
</dbReference>
<feature type="domain" description="Tyr recombinase" evidence="6">
    <location>
        <begin position="154"/>
        <end position="322"/>
    </location>
</feature>
<dbReference type="InterPro" id="IPR002104">
    <property type="entry name" value="Integrase_catalytic"/>
</dbReference>
<evidence type="ECO:0000259" key="6">
    <source>
        <dbReference type="PROSITE" id="PS51898"/>
    </source>
</evidence>
<feature type="domain" description="Core-binding (CB)" evidence="7">
    <location>
        <begin position="56"/>
        <end position="134"/>
    </location>
</feature>
<evidence type="ECO:0000259" key="7">
    <source>
        <dbReference type="PROSITE" id="PS51900"/>
    </source>
</evidence>
<evidence type="ECO:0000313" key="8">
    <source>
        <dbReference type="EMBL" id="KTD56623.1"/>
    </source>
</evidence>
<dbReference type="PANTHER" id="PTHR30349">
    <property type="entry name" value="PHAGE INTEGRASE-RELATED"/>
    <property type="match status" value="1"/>
</dbReference>
<evidence type="ECO:0000256" key="5">
    <source>
        <dbReference type="PROSITE-ProRule" id="PRU01248"/>
    </source>
</evidence>
<dbReference type="Pfam" id="PF00589">
    <property type="entry name" value="Phage_integrase"/>
    <property type="match status" value="1"/>
</dbReference>
<dbReference type="PANTHER" id="PTHR30349:SF64">
    <property type="entry name" value="PROPHAGE INTEGRASE INTD-RELATED"/>
    <property type="match status" value="1"/>
</dbReference>
<dbReference type="EMBL" id="LNYU01000081">
    <property type="protein sequence ID" value="KTD56623.1"/>
    <property type="molecule type" value="Genomic_DNA"/>
</dbReference>
<keyword evidence="9" id="KW-1185">Reference proteome</keyword>
<dbReference type="OrthoDB" id="9057547at2"/>
<dbReference type="Gene3D" id="1.10.150.130">
    <property type="match status" value="1"/>
</dbReference>
<dbReference type="InterPro" id="IPR010998">
    <property type="entry name" value="Integrase_recombinase_N"/>
</dbReference>
<comment type="caution">
    <text evidence="8">The sequence shown here is derived from an EMBL/GenBank/DDBJ whole genome shotgun (WGS) entry which is preliminary data.</text>
</comment>
<dbReference type="Proteomes" id="UP000054703">
    <property type="component" value="Unassembled WGS sequence"/>
</dbReference>
<reference evidence="8 9" key="1">
    <citation type="submission" date="2015-11" db="EMBL/GenBank/DDBJ databases">
        <title>Genomic analysis of 38 Legionella species identifies large and diverse effector repertoires.</title>
        <authorList>
            <person name="Burstein D."/>
            <person name="Amaro F."/>
            <person name="Zusman T."/>
            <person name="Lifshitz Z."/>
            <person name="Cohen O."/>
            <person name="Gilbert J.A."/>
            <person name="Pupko T."/>
            <person name="Shuman H.A."/>
            <person name="Segal G."/>
        </authorList>
    </citation>
    <scope>NUCLEOTIDE SEQUENCE [LARGE SCALE GENOMIC DNA]</scope>
    <source>
        <strain evidence="8 9">SC-63-C7</strain>
    </source>
</reference>
<gene>
    <name evidence="8" type="ORF">Lsan_2783</name>
</gene>
<keyword evidence="4" id="KW-0233">DNA recombination</keyword>
<keyword evidence="3 5" id="KW-0238">DNA-binding</keyword>